<evidence type="ECO:0000313" key="8">
    <source>
        <dbReference type="Proteomes" id="UP000094455"/>
    </source>
</evidence>
<feature type="transmembrane region" description="Helical" evidence="6">
    <location>
        <begin position="212"/>
        <end position="232"/>
    </location>
</feature>
<evidence type="ECO:0000256" key="4">
    <source>
        <dbReference type="ARBA" id="ARBA00022989"/>
    </source>
</evidence>
<keyword evidence="5 6" id="KW-0472">Membrane</keyword>
<dbReference type="Gene3D" id="1.20.1720.10">
    <property type="entry name" value="Multidrug resistance protein D"/>
    <property type="match status" value="1"/>
</dbReference>
<dbReference type="AlphaFoldDB" id="A0A1E3NDD7"/>
<evidence type="ECO:0000313" key="7">
    <source>
        <dbReference type="EMBL" id="ODQ44132.1"/>
    </source>
</evidence>
<dbReference type="Proteomes" id="UP000094455">
    <property type="component" value="Unassembled WGS sequence"/>
</dbReference>
<dbReference type="OrthoDB" id="440755at2759"/>
<evidence type="ECO:0000256" key="3">
    <source>
        <dbReference type="ARBA" id="ARBA00022692"/>
    </source>
</evidence>
<sequence>MGKERHPNGKEKPICGLLFHPYGNLLDNLNNATAFTLQGNIQQAFNTDSSTASWVLSEYALTLGSFIMVNGKISDIIGPHNIYLGGLSVIWICALICACIPHSSIITLIVFRAIQGVGASALVPSTLALAANYFSGPYAKYLPGAVVGFIIALTGVFGVALILGGAFSETAIGYESYFYFVFAYRLVMNIILLFLIIPIEETEEHEKMKLKNVDFIGSALIIIGILLMILGLTEGGDDWKRPRAYVPLVVGFFTDKSEDWRLQIDLIFPPEIIHIPNFLPILITCGMYFATFTMITAIGVLYYSSIDGDSPIIVALKVSTISAGVVFEASIYRQSYYGKIGGVVNGVYRTCLQVCLSVGNALVPSIVGNVVPATSEEMKQHLHNKFQNIFYVLMGFHVVILIIMILFVRDSEKSPETEDEVEDKPEVGGNCNKVEKGYDGICSEKEEDDKCTGIFLHGDSLEGR</sequence>
<dbReference type="EMBL" id="KV454009">
    <property type="protein sequence ID" value="ODQ44132.1"/>
    <property type="molecule type" value="Genomic_DNA"/>
</dbReference>
<evidence type="ECO:0000256" key="6">
    <source>
        <dbReference type="SAM" id="Phobius"/>
    </source>
</evidence>
<dbReference type="STRING" id="763406.A0A1E3NDD7"/>
<evidence type="ECO:0008006" key="9">
    <source>
        <dbReference type="Google" id="ProtNLM"/>
    </source>
</evidence>
<feature type="transmembrane region" description="Helical" evidence="6">
    <location>
        <begin position="82"/>
        <end position="103"/>
    </location>
</feature>
<dbReference type="PANTHER" id="PTHR42718:SF9">
    <property type="entry name" value="MAJOR FACILITATOR SUPERFAMILY MULTIDRUG TRANSPORTER MFSC"/>
    <property type="match status" value="1"/>
</dbReference>
<gene>
    <name evidence="7" type="ORF">PICMEDRAFT_79879</name>
</gene>
<dbReference type="GO" id="GO:0016020">
    <property type="term" value="C:membrane"/>
    <property type="evidence" value="ECO:0007669"/>
    <property type="project" value="UniProtKB-SubCell"/>
</dbReference>
<organism evidence="7 8">
    <name type="scientific">Pichia membranifaciens NRRL Y-2026</name>
    <dbReference type="NCBI Taxonomy" id="763406"/>
    <lineage>
        <taxon>Eukaryota</taxon>
        <taxon>Fungi</taxon>
        <taxon>Dikarya</taxon>
        <taxon>Ascomycota</taxon>
        <taxon>Saccharomycotina</taxon>
        <taxon>Pichiomycetes</taxon>
        <taxon>Pichiales</taxon>
        <taxon>Pichiaceae</taxon>
        <taxon>Pichia</taxon>
    </lineage>
</organism>
<feature type="transmembrane region" description="Helical" evidence="6">
    <location>
        <begin position="388"/>
        <end position="408"/>
    </location>
</feature>
<evidence type="ECO:0000256" key="1">
    <source>
        <dbReference type="ARBA" id="ARBA00004141"/>
    </source>
</evidence>
<feature type="transmembrane region" description="Helical" evidence="6">
    <location>
        <begin position="109"/>
        <end position="134"/>
    </location>
</feature>
<reference evidence="7 8" key="1">
    <citation type="journal article" date="2016" name="Proc. Natl. Acad. Sci. U.S.A.">
        <title>Comparative genomics of biotechnologically important yeasts.</title>
        <authorList>
            <person name="Riley R."/>
            <person name="Haridas S."/>
            <person name="Wolfe K.H."/>
            <person name="Lopes M.R."/>
            <person name="Hittinger C.T."/>
            <person name="Goeker M."/>
            <person name="Salamov A.A."/>
            <person name="Wisecaver J.H."/>
            <person name="Long T.M."/>
            <person name="Calvey C.H."/>
            <person name="Aerts A.L."/>
            <person name="Barry K.W."/>
            <person name="Choi C."/>
            <person name="Clum A."/>
            <person name="Coughlan A.Y."/>
            <person name="Deshpande S."/>
            <person name="Douglass A.P."/>
            <person name="Hanson S.J."/>
            <person name="Klenk H.-P."/>
            <person name="LaButti K.M."/>
            <person name="Lapidus A."/>
            <person name="Lindquist E.A."/>
            <person name="Lipzen A.M."/>
            <person name="Meier-Kolthoff J.P."/>
            <person name="Ohm R.A."/>
            <person name="Otillar R.P."/>
            <person name="Pangilinan J.L."/>
            <person name="Peng Y."/>
            <person name="Rokas A."/>
            <person name="Rosa C.A."/>
            <person name="Scheuner C."/>
            <person name="Sibirny A.A."/>
            <person name="Slot J.C."/>
            <person name="Stielow J.B."/>
            <person name="Sun H."/>
            <person name="Kurtzman C.P."/>
            <person name="Blackwell M."/>
            <person name="Grigoriev I.V."/>
            <person name="Jeffries T.W."/>
        </authorList>
    </citation>
    <scope>NUCLEOTIDE SEQUENCE [LARGE SCALE GENOMIC DNA]</scope>
    <source>
        <strain evidence="7 8">NRRL Y-2026</strain>
    </source>
</reference>
<name>A0A1E3NDD7_9ASCO</name>
<keyword evidence="3 6" id="KW-0812">Transmembrane</keyword>
<evidence type="ECO:0000256" key="5">
    <source>
        <dbReference type="ARBA" id="ARBA00023136"/>
    </source>
</evidence>
<accession>A0A1E3NDD7</accession>
<feature type="transmembrane region" description="Helical" evidence="6">
    <location>
        <begin position="177"/>
        <end position="200"/>
    </location>
</feature>
<keyword evidence="4 6" id="KW-1133">Transmembrane helix</keyword>
<dbReference type="InterPro" id="IPR011701">
    <property type="entry name" value="MFS"/>
</dbReference>
<dbReference type="InterPro" id="IPR036259">
    <property type="entry name" value="MFS_trans_sf"/>
</dbReference>
<feature type="transmembrane region" description="Helical" evidence="6">
    <location>
        <begin position="141"/>
        <end position="165"/>
    </location>
</feature>
<protein>
    <recommendedName>
        <fullName evidence="9">Major facilitator superfamily (MFS) profile domain-containing protein</fullName>
    </recommendedName>
</protein>
<dbReference type="SUPFAM" id="SSF103473">
    <property type="entry name" value="MFS general substrate transporter"/>
    <property type="match status" value="1"/>
</dbReference>
<feature type="transmembrane region" description="Helical" evidence="6">
    <location>
        <begin position="278"/>
        <end position="303"/>
    </location>
</feature>
<evidence type="ECO:0000256" key="2">
    <source>
        <dbReference type="ARBA" id="ARBA00022448"/>
    </source>
</evidence>
<dbReference type="RefSeq" id="XP_019015245.1">
    <property type="nucleotide sequence ID" value="XM_019164974.1"/>
</dbReference>
<dbReference type="GO" id="GO:0022857">
    <property type="term" value="F:transmembrane transporter activity"/>
    <property type="evidence" value="ECO:0007669"/>
    <property type="project" value="InterPro"/>
</dbReference>
<dbReference type="Pfam" id="PF07690">
    <property type="entry name" value="MFS_1"/>
    <property type="match status" value="1"/>
</dbReference>
<dbReference type="PANTHER" id="PTHR42718">
    <property type="entry name" value="MAJOR FACILITATOR SUPERFAMILY MULTIDRUG TRANSPORTER MFSC"/>
    <property type="match status" value="1"/>
</dbReference>
<proteinExistence type="predicted"/>
<keyword evidence="2" id="KW-0813">Transport</keyword>
<comment type="subcellular location">
    <subcellularLocation>
        <location evidence="1">Membrane</location>
        <topology evidence="1">Multi-pass membrane protein</topology>
    </subcellularLocation>
</comment>
<dbReference type="GeneID" id="30181661"/>
<keyword evidence="8" id="KW-1185">Reference proteome</keyword>